<dbReference type="GO" id="GO:0003899">
    <property type="term" value="F:DNA-directed RNA polymerase activity"/>
    <property type="evidence" value="ECO:0007669"/>
    <property type="project" value="InterPro"/>
</dbReference>
<comment type="similarity">
    <text evidence="6">Belongs to the archaeal rpoM/eukaryotic RPA12/RPB9/RPC11 RNA polymerase family.</text>
</comment>
<dbReference type="SMART" id="SM00661">
    <property type="entry name" value="RPOL9"/>
    <property type="match status" value="1"/>
</dbReference>
<dbReference type="GO" id="GO:0005736">
    <property type="term" value="C:RNA polymerase I complex"/>
    <property type="evidence" value="ECO:0007669"/>
    <property type="project" value="TreeGrafter"/>
</dbReference>
<reference evidence="8" key="2">
    <citation type="submission" date="2023-05" db="EMBL/GenBank/DDBJ databases">
        <authorList>
            <consortium name="Lawrence Berkeley National Laboratory"/>
            <person name="Steindorff A."/>
            <person name="Hensen N."/>
            <person name="Bonometti L."/>
            <person name="Westerberg I."/>
            <person name="Brannstrom I.O."/>
            <person name="Guillou S."/>
            <person name="Cros-Aarteil S."/>
            <person name="Calhoun S."/>
            <person name="Haridas S."/>
            <person name="Kuo A."/>
            <person name="Mondo S."/>
            <person name="Pangilinan J."/>
            <person name="Riley R."/>
            <person name="Labutti K."/>
            <person name="Andreopoulos B."/>
            <person name="Lipzen A."/>
            <person name="Chen C."/>
            <person name="Yanf M."/>
            <person name="Daum C."/>
            <person name="Ng V."/>
            <person name="Clum A."/>
            <person name="Ohm R."/>
            <person name="Martin F."/>
            <person name="Silar P."/>
            <person name="Natvig D."/>
            <person name="Lalanne C."/>
            <person name="Gautier V."/>
            <person name="Ament-Velasquez S.L."/>
            <person name="Kruys A."/>
            <person name="Hutchinson M.I."/>
            <person name="Powell A.J."/>
            <person name="Barry K."/>
            <person name="Miller A.N."/>
            <person name="Grigoriev I.V."/>
            <person name="Debuchy R."/>
            <person name="Gladieux P."/>
            <person name="Thoren M.H."/>
            <person name="Johannesson H."/>
        </authorList>
    </citation>
    <scope>NUCLEOTIDE SEQUENCE</scope>
    <source>
        <strain evidence="8">CBS 141.50</strain>
    </source>
</reference>
<dbReference type="PROSITE" id="PS51133">
    <property type="entry name" value="ZF_TFIIS_2"/>
    <property type="match status" value="1"/>
</dbReference>
<evidence type="ECO:0000259" key="7">
    <source>
        <dbReference type="PROSITE" id="PS51133"/>
    </source>
</evidence>
<dbReference type="InterPro" id="IPR001529">
    <property type="entry name" value="Zn_ribbon_RPB9"/>
</dbReference>
<dbReference type="GO" id="GO:0055029">
    <property type="term" value="C:nuclear DNA-directed RNA polymerase complex"/>
    <property type="evidence" value="ECO:0007669"/>
    <property type="project" value="UniProtKB-ARBA"/>
</dbReference>
<dbReference type="InterPro" id="IPR012164">
    <property type="entry name" value="Rpa12/Rpb9/Rpc10/TFS"/>
</dbReference>
<feature type="domain" description="TFIIS-type" evidence="7">
    <location>
        <begin position="80"/>
        <end position="139"/>
    </location>
</feature>
<name>A0AAN6V6U8_9PEZI</name>
<organism evidence="8 9">
    <name type="scientific">Dichotomopilus funicola</name>
    <dbReference type="NCBI Taxonomy" id="1934379"/>
    <lineage>
        <taxon>Eukaryota</taxon>
        <taxon>Fungi</taxon>
        <taxon>Dikarya</taxon>
        <taxon>Ascomycota</taxon>
        <taxon>Pezizomycotina</taxon>
        <taxon>Sordariomycetes</taxon>
        <taxon>Sordariomycetidae</taxon>
        <taxon>Sordariales</taxon>
        <taxon>Chaetomiaceae</taxon>
        <taxon>Dichotomopilus</taxon>
    </lineage>
</organism>
<evidence type="ECO:0000256" key="6">
    <source>
        <dbReference type="RuleBase" id="RU003474"/>
    </source>
</evidence>
<evidence type="ECO:0000256" key="5">
    <source>
        <dbReference type="PROSITE-ProRule" id="PRU00472"/>
    </source>
</evidence>
<dbReference type="Pfam" id="PF02150">
    <property type="entry name" value="Zn_ribbon_RPB9"/>
    <property type="match status" value="1"/>
</dbReference>
<dbReference type="Proteomes" id="UP001302676">
    <property type="component" value="Unassembled WGS sequence"/>
</dbReference>
<dbReference type="GO" id="GO:0003676">
    <property type="term" value="F:nucleic acid binding"/>
    <property type="evidence" value="ECO:0007669"/>
    <property type="project" value="InterPro"/>
</dbReference>
<dbReference type="Pfam" id="PF01096">
    <property type="entry name" value="Zn_ribbon_TFIIS"/>
    <property type="match status" value="1"/>
</dbReference>
<protein>
    <recommendedName>
        <fullName evidence="7">TFIIS-type domain-containing protein</fullName>
    </recommendedName>
</protein>
<sequence length="142" mass="15748">MAAIGSLIFCTDCGNLLPPSKGSEKNILHCDGCGAENRDHPWKTVTTRTKPSDFPSALRQKLSIVQTVERHKVQTERIDANTECPKCGKTGVRYSEVQQRSADEGSTIIYNCDCGERHAESGTPVQVVGQTLTWDHRWTMNN</sequence>
<keyword evidence="9" id="KW-1185">Reference proteome</keyword>
<dbReference type="EMBL" id="MU853565">
    <property type="protein sequence ID" value="KAK4145840.1"/>
    <property type="molecule type" value="Genomic_DNA"/>
</dbReference>
<reference evidence="8" key="1">
    <citation type="journal article" date="2023" name="Mol. Phylogenet. Evol.">
        <title>Genome-scale phylogeny and comparative genomics of the fungal order Sordariales.</title>
        <authorList>
            <person name="Hensen N."/>
            <person name="Bonometti L."/>
            <person name="Westerberg I."/>
            <person name="Brannstrom I.O."/>
            <person name="Guillou S."/>
            <person name="Cros-Aarteil S."/>
            <person name="Calhoun S."/>
            <person name="Haridas S."/>
            <person name="Kuo A."/>
            <person name="Mondo S."/>
            <person name="Pangilinan J."/>
            <person name="Riley R."/>
            <person name="LaButti K."/>
            <person name="Andreopoulos B."/>
            <person name="Lipzen A."/>
            <person name="Chen C."/>
            <person name="Yan M."/>
            <person name="Daum C."/>
            <person name="Ng V."/>
            <person name="Clum A."/>
            <person name="Steindorff A."/>
            <person name="Ohm R.A."/>
            <person name="Martin F."/>
            <person name="Silar P."/>
            <person name="Natvig D.O."/>
            <person name="Lalanne C."/>
            <person name="Gautier V."/>
            <person name="Ament-Velasquez S.L."/>
            <person name="Kruys A."/>
            <person name="Hutchinson M.I."/>
            <person name="Powell A.J."/>
            <person name="Barry K."/>
            <person name="Miller A.N."/>
            <person name="Grigoriev I.V."/>
            <person name="Debuchy R."/>
            <person name="Gladieux P."/>
            <person name="Hiltunen Thoren M."/>
            <person name="Johannesson H."/>
        </authorList>
    </citation>
    <scope>NUCLEOTIDE SEQUENCE</scope>
    <source>
        <strain evidence="8">CBS 141.50</strain>
    </source>
</reference>
<dbReference type="PROSITE" id="PS01030">
    <property type="entry name" value="RNA_POL_M_15KD"/>
    <property type="match status" value="1"/>
</dbReference>
<evidence type="ECO:0000313" key="9">
    <source>
        <dbReference type="Proteomes" id="UP001302676"/>
    </source>
</evidence>
<dbReference type="PANTHER" id="PTHR11239">
    <property type="entry name" value="DNA-DIRECTED RNA POLYMERASE"/>
    <property type="match status" value="1"/>
</dbReference>
<dbReference type="RefSeq" id="XP_062639211.1">
    <property type="nucleotide sequence ID" value="XM_062783161.1"/>
</dbReference>
<dbReference type="InterPro" id="IPR001222">
    <property type="entry name" value="Znf_TFIIS"/>
</dbReference>
<dbReference type="GO" id="GO:0008270">
    <property type="term" value="F:zinc ion binding"/>
    <property type="evidence" value="ECO:0007669"/>
    <property type="project" value="UniProtKB-KW"/>
</dbReference>
<dbReference type="InterPro" id="IPR019761">
    <property type="entry name" value="DNA-dir_RNA_pol-M_15_CS"/>
</dbReference>
<evidence type="ECO:0000256" key="2">
    <source>
        <dbReference type="ARBA" id="ARBA00022771"/>
    </source>
</evidence>
<dbReference type="GeneID" id="87819774"/>
<keyword evidence="2 5" id="KW-0863">Zinc-finger</keyword>
<dbReference type="Gene3D" id="2.20.25.10">
    <property type="match status" value="1"/>
</dbReference>
<evidence type="ECO:0000256" key="3">
    <source>
        <dbReference type="ARBA" id="ARBA00022833"/>
    </source>
</evidence>
<keyword evidence="6" id="KW-0240">DNA-directed RNA polymerase</keyword>
<evidence type="ECO:0000313" key="8">
    <source>
        <dbReference type="EMBL" id="KAK4145840.1"/>
    </source>
</evidence>
<evidence type="ECO:0000256" key="4">
    <source>
        <dbReference type="ARBA" id="ARBA00023163"/>
    </source>
</evidence>
<dbReference type="SMART" id="SM00440">
    <property type="entry name" value="ZnF_C2C2"/>
    <property type="match status" value="1"/>
</dbReference>
<dbReference type="AlphaFoldDB" id="A0AAN6V6U8"/>
<dbReference type="SUPFAM" id="SSF57783">
    <property type="entry name" value="Zinc beta-ribbon"/>
    <property type="match status" value="1"/>
</dbReference>
<evidence type="ECO:0000256" key="1">
    <source>
        <dbReference type="ARBA" id="ARBA00022723"/>
    </source>
</evidence>
<dbReference type="PANTHER" id="PTHR11239:SF14">
    <property type="entry name" value="DNA-DIRECTED RNA POLYMERASE I SUBUNIT RPA12"/>
    <property type="match status" value="1"/>
</dbReference>
<keyword evidence="4 6" id="KW-0804">Transcription</keyword>
<proteinExistence type="inferred from homology"/>
<dbReference type="GO" id="GO:0006363">
    <property type="term" value="P:termination of RNA polymerase I transcription"/>
    <property type="evidence" value="ECO:0007669"/>
    <property type="project" value="TreeGrafter"/>
</dbReference>
<keyword evidence="3" id="KW-0862">Zinc</keyword>
<gene>
    <name evidence="8" type="ORF">C8A04DRAFT_35409</name>
</gene>
<comment type="caution">
    <text evidence="8">The sequence shown here is derived from an EMBL/GenBank/DDBJ whole genome shotgun (WGS) entry which is preliminary data.</text>
</comment>
<accession>A0AAN6V6U8</accession>
<keyword evidence="1 6" id="KW-0479">Metal-binding</keyword>